<organism evidence="2">
    <name type="scientific">Triticum aestivum</name>
    <name type="common">Wheat</name>
    <dbReference type="NCBI Taxonomy" id="4565"/>
    <lineage>
        <taxon>Eukaryota</taxon>
        <taxon>Viridiplantae</taxon>
        <taxon>Streptophyta</taxon>
        <taxon>Embryophyta</taxon>
        <taxon>Tracheophyta</taxon>
        <taxon>Spermatophyta</taxon>
        <taxon>Magnoliopsida</taxon>
        <taxon>Liliopsida</taxon>
        <taxon>Poales</taxon>
        <taxon>Poaceae</taxon>
        <taxon>BOP clade</taxon>
        <taxon>Pooideae</taxon>
        <taxon>Triticodae</taxon>
        <taxon>Triticeae</taxon>
        <taxon>Triticinae</taxon>
        <taxon>Triticum</taxon>
    </lineage>
</organism>
<dbReference type="Gramene" id="TraesCS6A03G0055400.1">
    <property type="protein sequence ID" value="TraesCS6A03G0055400.1.CDS"/>
    <property type="gene ID" value="TraesCS6A03G0055400"/>
</dbReference>
<keyword evidence="3" id="KW-1185">Reference proteome</keyword>
<name>A0A3B6NJW0_WHEAT</name>
<dbReference type="SMR" id="A0A3B6NJW0"/>
<dbReference type="KEGG" id="taes:123129303"/>
<dbReference type="InterPro" id="IPR036047">
    <property type="entry name" value="F-box-like_dom_sf"/>
</dbReference>
<dbReference type="Gramene" id="TraesCS6A02G025400.1">
    <property type="protein sequence ID" value="TraesCS6A02G025400.1"/>
    <property type="gene ID" value="TraesCS6A02G025400"/>
</dbReference>
<dbReference type="Pfam" id="PF23635">
    <property type="entry name" value="Beta-prop_AT5G49610-like"/>
    <property type="match status" value="1"/>
</dbReference>
<dbReference type="Proteomes" id="UP000019116">
    <property type="component" value="Chromosome 6A"/>
</dbReference>
<dbReference type="EnsemblPlants" id="TraesCS6A02G025400.1">
    <property type="protein sequence ID" value="TraesCS6A02G025400.1"/>
    <property type="gene ID" value="TraesCS6A02G025400"/>
</dbReference>
<feature type="domain" description="F-box protein AT5G49610-like beta-propeller" evidence="1">
    <location>
        <begin position="108"/>
        <end position="296"/>
    </location>
</feature>
<dbReference type="RefSeq" id="XP_044405457.1">
    <property type="nucleotide sequence ID" value="XM_044549522.1"/>
</dbReference>
<dbReference type="OMA" id="PSCENIS"/>
<protein>
    <recommendedName>
        <fullName evidence="1">F-box protein AT5G49610-like beta-propeller domain-containing protein</fullName>
    </recommendedName>
</protein>
<sequence length="381" mass="41921">MTTGRGHRVSPAVAAAPLEDDNVLSEVLVRLSPELSSLPLASLVCKPWGRLAASASFRRRWRDHHGRPPVLGVFDKHLTSLKFIPAVRSIPAERFSIQVCTGWDTWRVLGCRQGRVLIMNWTLREFLICDPISGDCHRVSFPPDLVDGGQSANGALLSDGEQLVLVDEARARVEARVYSFATGTWGDIISTAEPCHLTSVPVTVVGSRLYCWLTKPPYSFLELNLESQSLALITSPPRANISTCNSQIIPGEDGTVGLTILLYPTIEMWNRNIDSHGVATWVLRKTVVMDNFVDLTSSWAAWDSLLIGYAEDANAILISVFKGTCIRVFTVQLETMQCNRLHGHLLQNFYYPFASFYNAGPSARRILAPVNNDGDAGGAEA</sequence>
<dbReference type="AlphaFoldDB" id="A0A3B6NJW0"/>
<dbReference type="STRING" id="4565.A0A3B6NJW0"/>
<evidence type="ECO:0000259" key="1">
    <source>
        <dbReference type="Pfam" id="PF23635"/>
    </source>
</evidence>
<evidence type="ECO:0000313" key="3">
    <source>
        <dbReference type="Proteomes" id="UP000019116"/>
    </source>
</evidence>
<dbReference type="InterPro" id="IPR056594">
    <property type="entry name" value="AT5G49610-like_b-prop"/>
</dbReference>
<dbReference type="GeneID" id="123129303"/>
<dbReference type="PANTHER" id="PTHR32133">
    <property type="entry name" value="OS07G0120400 PROTEIN"/>
    <property type="match status" value="1"/>
</dbReference>
<proteinExistence type="predicted"/>
<evidence type="ECO:0000313" key="2">
    <source>
        <dbReference type="EnsemblPlants" id="TraesCS6A02G025400.1"/>
    </source>
</evidence>
<gene>
    <name evidence="2" type="primary">LOC123129303</name>
</gene>
<dbReference type="SUPFAM" id="SSF81383">
    <property type="entry name" value="F-box domain"/>
    <property type="match status" value="1"/>
</dbReference>
<dbReference type="PANTHER" id="PTHR32133:SF363">
    <property type="entry name" value="F-BOX DOMAIN-CONTAINING PROTEIN"/>
    <property type="match status" value="1"/>
</dbReference>
<reference evidence="2" key="2">
    <citation type="submission" date="2018-10" db="UniProtKB">
        <authorList>
            <consortium name="EnsemblPlants"/>
        </authorList>
    </citation>
    <scope>IDENTIFICATION</scope>
</reference>
<reference evidence="2" key="1">
    <citation type="submission" date="2018-08" db="EMBL/GenBank/DDBJ databases">
        <authorList>
            <person name="Rossello M."/>
        </authorList>
    </citation>
    <scope>NUCLEOTIDE SEQUENCE [LARGE SCALE GENOMIC DNA]</scope>
    <source>
        <strain evidence="2">cv. Chinese Spring</strain>
    </source>
</reference>
<accession>A0A3B6NJW0</accession>